<sequence>MELGTFERTFIENFTTNETRVPLSISSLTERHYFRKIPKRNRISLFTLRIAFGYTADIFLKNSFTIVRLTISKNSKTLSIVWIHSITGRRIRKKSIYFEVTLSFKHPKSISVILLRT</sequence>
<name>A0AAV4MVM7_CAEEX</name>
<dbReference type="AlphaFoldDB" id="A0AAV4MVM7"/>
<protein>
    <submittedName>
        <fullName evidence="1">Uncharacterized protein</fullName>
    </submittedName>
</protein>
<organism evidence="1 2">
    <name type="scientific">Caerostris extrusa</name>
    <name type="common">Bark spider</name>
    <name type="synonym">Caerostris bankana</name>
    <dbReference type="NCBI Taxonomy" id="172846"/>
    <lineage>
        <taxon>Eukaryota</taxon>
        <taxon>Metazoa</taxon>
        <taxon>Ecdysozoa</taxon>
        <taxon>Arthropoda</taxon>
        <taxon>Chelicerata</taxon>
        <taxon>Arachnida</taxon>
        <taxon>Araneae</taxon>
        <taxon>Araneomorphae</taxon>
        <taxon>Entelegynae</taxon>
        <taxon>Araneoidea</taxon>
        <taxon>Araneidae</taxon>
        <taxon>Caerostris</taxon>
    </lineage>
</organism>
<accession>A0AAV4MVM7</accession>
<reference evidence="1 2" key="1">
    <citation type="submission" date="2021-06" db="EMBL/GenBank/DDBJ databases">
        <title>Caerostris extrusa draft genome.</title>
        <authorList>
            <person name="Kono N."/>
            <person name="Arakawa K."/>
        </authorList>
    </citation>
    <scope>NUCLEOTIDE SEQUENCE [LARGE SCALE GENOMIC DNA]</scope>
</reference>
<dbReference type="Proteomes" id="UP001054945">
    <property type="component" value="Unassembled WGS sequence"/>
</dbReference>
<proteinExistence type="predicted"/>
<keyword evidence="2" id="KW-1185">Reference proteome</keyword>
<dbReference type="EMBL" id="BPLR01002673">
    <property type="protein sequence ID" value="GIX76567.1"/>
    <property type="molecule type" value="Genomic_DNA"/>
</dbReference>
<evidence type="ECO:0000313" key="2">
    <source>
        <dbReference type="Proteomes" id="UP001054945"/>
    </source>
</evidence>
<comment type="caution">
    <text evidence="1">The sequence shown here is derived from an EMBL/GenBank/DDBJ whole genome shotgun (WGS) entry which is preliminary data.</text>
</comment>
<evidence type="ECO:0000313" key="1">
    <source>
        <dbReference type="EMBL" id="GIX76567.1"/>
    </source>
</evidence>
<gene>
    <name evidence="1" type="ORF">CEXT_788951</name>
</gene>